<feature type="domain" description="Thioredoxin" evidence="6">
    <location>
        <begin position="235"/>
        <end position="374"/>
    </location>
</feature>
<accession>A0A327X2M1</accession>
<dbReference type="PANTHER" id="PTHR42852">
    <property type="entry name" value="THIOL:DISULFIDE INTERCHANGE PROTEIN DSBE"/>
    <property type="match status" value="1"/>
</dbReference>
<dbReference type="PROSITE" id="PS51352">
    <property type="entry name" value="THIOREDOXIN_2"/>
    <property type="match status" value="1"/>
</dbReference>
<evidence type="ECO:0000256" key="2">
    <source>
        <dbReference type="ARBA" id="ARBA00022748"/>
    </source>
</evidence>
<dbReference type="SUPFAM" id="SSF52833">
    <property type="entry name" value="Thioredoxin-like"/>
    <property type="match status" value="1"/>
</dbReference>
<sequence length="374" mass="42433">MRLFTLFAALLLAEAAFAQAPAARYSIKGYLTNLKGRTVYLLTQFQSASAPFGSKADSCVSADGHFSFRGVLGEANYYTVAFKDDGSAQSKSFLLDSNPITVIGHTDSLNQLSIVGSPALRDQLLWDKMLETPLKRQNELRRLIIKSAQKGDTANTRIYRQEYESLLQEIRAIKADFIDYHPGSLVSLFELNSIIPDIPNEKARHLWNHLDFSLQQHSVGIRIHNRIFFNPERKPEPRQYIPDLILADKQDRPVSLLNYKGNVVLIDFWASWCDHCRQEHNRLKSLYKQYKDKGLQIISISVDEDTDAWKKALQKAGLPWTQLTDRVGSRNMVGTQYGNGSLPINLLIDKEGYVIRKGLHGSELEKHLAVVFNQ</sequence>
<feature type="chain" id="PRO_5016448214" evidence="5">
    <location>
        <begin position="19"/>
        <end position="374"/>
    </location>
</feature>
<comment type="caution">
    <text evidence="7">The sequence shown here is derived from an EMBL/GenBank/DDBJ whole genome shotgun (WGS) entry which is preliminary data.</text>
</comment>
<comment type="subcellular location">
    <subcellularLocation>
        <location evidence="1">Cell envelope</location>
    </subcellularLocation>
</comment>
<evidence type="ECO:0000256" key="1">
    <source>
        <dbReference type="ARBA" id="ARBA00004196"/>
    </source>
</evidence>
<dbReference type="Proteomes" id="UP000248790">
    <property type="component" value="Unassembled WGS sequence"/>
</dbReference>
<keyword evidence="7" id="KW-0413">Isomerase</keyword>
<evidence type="ECO:0000313" key="8">
    <source>
        <dbReference type="Proteomes" id="UP000248790"/>
    </source>
</evidence>
<dbReference type="GO" id="GO:0017004">
    <property type="term" value="P:cytochrome complex assembly"/>
    <property type="evidence" value="ECO:0007669"/>
    <property type="project" value="UniProtKB-KW"/>
</dbReference>
<evidence type="ECO:0000313" key="7">
    <source>
        <dbReference type="EMBL" id="RAJ99908.1"/>
    </source>
</evidence>
<evidence type="ECO:0000256" key="5">
    <source>
        <dbReference type="SAM" id="SignalP"/>
    </source>
</evidence>
<keyword evidence="5" id="KW-0732">Signal</keyword>
<keyword evidence="4" id="KW-0676">Redox-active center</keyword>
<dbReference type="InterPro" id="IPR025380">
    <property type="entry name" value="DUF4369"/>
</dbReference>
<name>A0A327X2M1_LARAB</name>
<dbReference type="InterPro" id="IPR050553">
    <property type="entry name" value="Thioredoxin_ResA/DsbE_sf"/>
</dbReference>
<protein>
    <submittedName>
        <fullName evidence="7">Thiol-disulfide isomerase/thioredoxin</fullName>
    </submittedName>
</protein>
<evidence type="ECO:0000256" key="3">
    <source>
        <dbReference type="ARBA" id="ARBA00023157"/>
    </source>
</evidence>
<evidence type="ECO:0000259" key="6">
    <source>
        <dbReference type="PROSITE" id="PS51352"/>
    </source>
</evidence>
<dbReference type="RefSeq" id="WP_111627698.1">
    <property type="nucleotide sequence ID" value="NZ_QLMC01000002.1"/>
</dbReference>
<dbReference type="InterPro" id="IPR013766">
    <property type="entry name" value="Thioredoxin_domain"/>
</dbReference>
<gene>
    <name evidence="7" type="ORF">LX87_01605</name>
</gene>
<dbReference type="GO" id="GO:0030313">
    <property type="term" value="C:cell envelope"/>
    <property type="evidence" value="ECO:0007669"/>
    <property type="project" value="UniProtKB-SubCell"/>
</dbReference>
<dbReference type="PANTHER" id="PTHR42852:SF6">
    <property type="entry name" value="THIOL:DISULFIDE INTERCHANGE PROTEIN DSBE"/>
    <property type="match status" value="1"/>
</dbReference>
<dbReference type="EMBL" id="QLMC01000002">
    <property type="protein sequence ID" value="RAJ99908.1"/>
    <property type="molecule type" value="Genomic_DNA"/>
</dbReference>
<dbReference type="GO" id="GO:0016853">
    <property type="term" value="F:isomerase activity"/>
    <property type="evidence" value="ECO:0007669"/>
    <property type="project" value="UniProtKB-KW"/>
</dbReference>
<keyword evidence="8" id="KW-1185">Reference proteome</keyword>
<dbReference type="Gene3D" id="3.40.30.10">
    <property type="entry name" value="Glutaredoxin"/>
    <property type="match status" value="1"/>
</dbReference>
<keyword evidence="2" id="KW-0201">Cytochrome c-type biogenesis</keyword>
<keyword evidence="3" id="KW-1015">Disulfide bond</keyword>
<dbReference type="InterPro" id="IPR013740">
    <property type="entry name" value="Redoxin"/>
</dbReference>
<reference evidence="7 8" key="1">
    <citation type="submission" date="2018-06" db="EMBL/GenBank/DDBJ databases">
        <title>Genomic Encyclopedia of Archaeal and Bacterial Type Strains, Phase II (KMG-II): from individual species to whole genera.</title>
        <authorList>
            <person name="Goeker M."/>
        </authorList>
    </citation>
    <scope>NUCLEOTIDE SEQUENCE [LARGE SCALE GENOMIC DNA]</scope>
    <source>
        <strain evidence="7 8">DSM 21851</strain>
    </source>
</reference>
<organism evidence="7 8">
    <name type="scientific">Larkinella arboricola</name>
    <dbReference type="NCBI Taxonomy" id="643671"/>
    <lineage>
        <taxon>Bacteria</taxon>
        <taxon>Pseudomonadati</taxon>
        <taxon>Bacteroidota</taxon>
        <taxon>Cytophagia</taxon>
        <taxon>Cytophagales</taxon>
        <taxon>Spirosomataceae</taxon>
        <taxon>Larkinella</taxon>
    </lineage>
</organism>
<dbReference type="Pfam" id="PF14289">
    <property type="entry name" value="DUF4369"/>
    <property type="match status" value="1"/>
</dbReference>
<dbReference type="CDD" id="cd02966">
    <property type="entry name" value="TlpA_like_family"/>
    <property type="match status" value="1"/>
</dbReference>
<proteinExistence type="predicted"/>
<dbReference type="GO" id="GO:0016491">
    <property type="term" value="F:oxidoreductase activity"/>
    <property type="evidence" value="ECO:0007669"/>
    <property type="project" value="InterPro"/>
</dbReference>
<dbReference type="InterPro" id="IPR036249">
    <property type="entry name" value="Thioredoxin-like_sf"/>
</dbReference>
<evidence type="ECO:0000256" key="4">
    <source>
        <dbReference type="ARBA" id="ARBA00023284"/>
    </source>
</evidence>
<dbReference type="AlphaFoldDB" id="A0A327X2M1"/>
<dbReference type="OrthoDB" id="6399635at2"/>
<dbReference type="Pfam" id="PF08534">
    <property type="entry name" value="Redoxin"/>
    <property type="match status" value="1"/>
</dbReference>
<feature type="signal peptide" evidence="5">
    <location>
        <begin position="1"/>
        <end position="18"/>
    </location>
</feature>